<dbReference type="GO" id="GO:0009190">
    <property type="term" value="P:cyclic nucleotide biosynthetic process"/>
    <property type="evidence" value="ECO:0007669"/>
    <property type="project" value="InterPro"/>
</dbReference>
<keyword evidence="1" id="KW-1133">Transmembrane helix</keyword>
<dbReference type="PANTHER" id="PTHR43081:SF1">
    <property type="entry name" value="ADENYLATE CYCLASE, TERMINAL-DIFFERENTIATION SPECIFIC"/>
    <property type="match status" value="1"/>
</dbReference>
<reference evidence="3 4" key="1">
    <citation type="submission" date="2015-11" db="EMBL/GenBank/DDBJ databases">
        <title>Genomic analysis of 38 Legionella species identifies large and diverse effector repertoires.</title>
        <authorList>
            <person name="Burstein D."/>
            <person name="Amaro F."/>
            <person name="Zusman T."/>
            <person name="Lifshitz Z."/>
            <person name="Cohen O."/>
            <person name="Gilbert J.A."/>
            <person name="Pupko T."/>
            <person name="Shuman H.A."/>
            <person name="Segal G."/>
        </authorList>
    </citation>
    <scope>NUCLEOTIDE SEQUENCE [LARGE SCALE GENOMIC DNA]</scope>
    <source>
        <strain evidence="3 4">SC-63-C7</strain>
    </source>
</reference>
<feature type="transmembrane region" description="Helical" evidence="1">
    <location>
        <begin position="32"/>
        <end position="56"/>
    </location>
</feature>
<name>A0A0W0Y868_9GAMM</name>
<evidence type="ECO:0000256" key="1">
    <source>
        <dbReference type="SAM" id="Phobius"/>
    </source>
</evidence>
<dbReference type="SMART" id="SM00044">
    <property type="entry name" value="CYCc"/>
    <property type="match status" value="1"/>
</dbReference>
<dbReference type="Pfam" id="PF00211">
    <property type="entry name" value="Guanylate_cyc"/>
    <property type="match status" value="1"/>
</dbReference>
<accession>A0A0W0Y868</accession>
<dbReference type="Gene3D" id="3.30.70.1230">
    <property type="entry name" value="Nucleotide cyclase"/>
    <property type="match status" value="1"/>
</dbReference>
<feature type="transmembrane region" description="Helical" evidence="1">
    <location>
        <begin position="91"/>
        <end position="112"/>
    </location>
</feature>
<proteinExistence type="predicted"/>
<dbReference type="GO" id="GO:0004016">
    <property type="term" value="F:adenylate cyclase activity"/>
    <property type="evidence" value="ECO:0007669"/>
    <property type="project" value="UniProtKB-ARBA"/>
</dbReference>
<dbReference type="AlphaFoldDB" id="A0A0W0Y868"/>
<protein>
    <submittedName>
        <fullName evidence="3">Adenylate cyclase</fullName>
    </submittedName>
</protein>
<dbReference type="PROSITE" id="PS50125">
    <property type="entry name" value="GUANYLATE_CYCLASE_2"/>
    <property type="match status" value="1"/>
</dbReference>
<dbReference type="InterPro" id="IPR050697">
    <property type="entry name" value="Adenylyl/Guanylyl_Cyclase_3/4"/>
</dbReference>
<dbReference type="Proteomes" id="UP000054703">
    <property type="component" value="Unassembled WGS sequence"/>
</dbReference>
<sequence length="445" mass="49357">MSESLEVKVLKYDQLPARVKNEIQAQQYQSELLVGGVQLGVVVLLMIINCLTPVGYTPNAPVHSASLGLSLFAILIITRLWFAYTNQLTHLALGASIIIEMLLLLFIIWTYYLQYQTSPTINLKNTHINYVYILIALRALRFEPEWVLLSGLTAIIGWSVIIWQTLISTGMNVITWDYVTYASTRSVYLGSIFDVLLSILLVTIILFLVLERAKKILFQAVEQTSAAKDLARFFDTGVVKKITCSDSLLQAGYGEVRQAAIMFTDMRGFTKASNTLSPSDLIRLLGEYQRILVPIIQKHNGSIDKFMGDGIMASFGAVAPSHTYAADALRAADEILSVLPSWNEKRQKDKEIVIDVGIGLAVGEIVFGVIGNIDRLEYTVIGETANLAAKLEKHNKIEHSKGLTTEFSLLEALKQGYKKTEEIIELKSRLVAGVNNSIDLVVLGK</sequence>
<dbReference type="EMBL" id="LNYU01000091">
    <property type="protein sequence ID" value="KTD53147.1"/>
    <property type="molecule type" value="Genomic_DNA"/>
</dbReference>
<dbReference type="GO" id="GO:0035556">
    <property type="term" value="P:intracellular signal transduction"/>
    <property type="evidence" value="ECO:0007669"/>
    <property type="project" value="InterPro"/>
</dbReference>
<dbReference type="SUPFAM" id="SSF55073">
    <property type="entry name" value="Nucleotide cyclase"/>
    <property type="match status" value="1"/>
</dbReference>
<organism evidence="3 4">
    <name type="scientific">Legionella santicrucis</name>
    <dbReference type="NCBI Taxonomy" id="45074"/>
    <lineage>
        <taxon>Bacteria</taxon>
        <taxon>Pseudomonadati</taxon>
        <taxon>Pseudomonadota</taxon>
        <taxon>Gammaproteobacteria</taxon>
        <taxon>Legionellales</taxon>
        <taxon>Legionellaceae</taxon>
        <taxon>Legionella</taxon>
    </lineage>
</organism>
<feature type="transmembrane region" description="Helical" evidence="1">
    <location>
        <begin position="147"/>
        <end position="167"/>
    </location>
</feature>
<dbReference type="PATRIC" id="fig|45074.5.peg.3825"/>
<dbReference type="InterPro" id="IPR029787">
    <property type="entry name" value="Nucleotide_cyclase"/>
</dbReference>
<evidence type="ECO:0000259" key="2">
    <source>
        <dbReference type="PROSITE" id="PS50125"/>
    </source>
</evidence>
<feature type="transmembrane region" description="Helical" evidence="1">
    <location>
        <begin position="187"/>
        <end position="210"/>
    </location>
</feature>
<keyword evidence="1" id="KW-0812">Transmembrane</keyword>
<dbReference type="CDD" id="cd07302">
    <property type="entry name" value="CHD"/>
    <property type="match status" value="1"/>
</dbReference>
<comment type="caution">
    <text evidence="3">The sequence shown here is derived from an EMBL/GenBank/DDBJ whole genome shotgun (WGS) entry which is preliminary data.</text>
</comment>
<feature type="transmembrane region" description="Helical" evidence="1">
    <location>
        <begin position="62"/>
        <end position="84"/>
    </location>
</feature>
<feature type="domain" description="Guanylate cyclase" evidence="2">
    <location>
        <begin position="260"/>
        <end position="392"/>
    </location>
</feature>
<dbReference type="InterPro" id="IPR001054">
    <property type="entry name" value="A/G_cyclase"/>
</dbReference>
<dbReference type="STRING" id="45074.Lsan_3557"/>
<dbReference type="PANTHER" id="PTHR43081">
    <property type="entry name" value="ADENYLATE CYCLASE, TERMINAL-DIFFERENTIATION SPECIFIC-RELATED"/>
    <property type="match status" value="1"/>
</dbReference>
<evidence type="ECO:0000313" key="4">
    <source>
        <dbReference type="Proteomes" id="UP000054703"/>
    </source>
</evidence>
<keyword evidence="4" id="KW-1185">Reference proteome</keyword>
<keyword evidence="1" id="KW-0472">Membrane</keyword>
<gene>
    <name evidence="3" type="ORF">Lsan_3557</name>
</gene>
<evidence type="ECO:0000313" key="3">
    <source>
        <dbReference type="EMBL" id="KTD53147.1"/>
    </source>
</evidence>